<protein>
    <submittedName>
        <fullName evidence="1">Uncharacterized protein</fullName>
    </submittedName>
</protein>
<organism evidence="1">
    <name type="scientific">Candidatus Kentrum sp. UNK</name>
    <dbReference type="NCBI Taxonomy" id="2126344"/>
    <lineage>
        <taxon>Bacteria</taxon>
        <taxon>Pseudomonadati</taxon>
        <taxon>Pseudomonadota</taxon>
        <taxon>Gammaproteobacteria</taxon>
        <taxon>Candidatus Kentrum</taxon>
    </lineage>
</organism>
<evidence type="ECO:0000313" key="1">
    <source>
        <dbReference type="EMBL" id="VFK66098.1"/>
    </source>
</evidence>
<reference evidence="1" key="1">
    <citation type="submission" date="2019-02" db="EMBL/GenBank/DDBJ databases">
        <authorList>
            <person name="Gruber-Vodicka R. H."/>
            <person name="Seah K. B. B."/>
        </authorList>
    </citation>
    <scope>NUCLEOTIDE SEQUENCE</scope>
    <source>
        <strain evidence="2">BECK_BY19</strain>
        <strain evidence="1">BECK_BY8</strain>
    </source>
</reference>
<sequence>MDENLWLRLGRVGYRKNEVSEGIGVYAKVHPAPVLLLRANMFMYRKKKNPGKVGFGPTPLGFYCYALTDKIAERVAFGFMFSAQLYEWIKLYKTSVLLYQYRVMLCRFEAKLCQRMKPTTGEK</sequence>
<proteinExistence type="predicted"/>
<accession>A0A451AJ85</accession>
<dbReference type="EMBL" id="CAADFZ010000079">
    <property type="protein sequence ID" value="VFK66098.1"/>
    <property type="molecule type" value="Genomic_DNA"/>
</dbReference>
<evidence type="ECO:0000313" key="2">
    <source>
        <dbReference type="EMBL" id="VFK70259.1"/>
    </source>
</evidence>
<dbReference type="AlphaFoldDB" id="A0A451AJ85"/>
<gene>
    <name evidence="1" type="ORF">BECKUNK1418G_GA0071005_10797</name>
    <name evidence="2" type="ORF">BECKUNK1418H_GA0071006_102531</name>
</gene>
<dbReference type="EMBL" id="CAADGD010000025">
    <property type="protein sequence ID" value="VFK70259.1"/>
    <property type="molecule type" value="Genomic_DNA"/>
</dbReference>
<name>A0A451AJ85_9GAMM</name>